<dbReference type="Pfam" id="PF02601">
    <property type="entry name" value="Exonuc_VII_L"/>
    <property type="match status" value="1"/>
</dbReference>
<keyword evidence="3 5" id="KW-0378">Hydrolase</keyword>
<dbReference type="PANTHER" id="PTHR30008">
    <property type="entry name" value="EXODEOXYRIBONUCLEASE 7 LARGE SUBUNIT"/>
    <property type="match status" value="1"/>
</dbReference>
<dbReference type="GO" id="GO:0008855">
    <property type="term" value="F:exodeoxyribonuclease VII activity"/>
    <property type="evidence" value="ECO:0007669"/>
    <property type="project" value="UniProtKB-UniRule"/>
</dbReference>
<feature type="domain" description="Exonuclease VII large subunit C-terminal" evidence="7">
    <location>
        <begin position="130"/>
        <end position="331"/>
    </location>
</feature>
<keyword evidence="10" id="KW-1185">Reference proteome</keyword>
<dbReference type="InterPro" id="IPR025824">
    <property type="entry name" value="OB-fold_nuc-bd_dom"/>
</dbReference>
<organism evidence="9 10">
    <name type="scientific">Corynebacterium phocae</name>
    <dbReference type="NCBI Taxonomy" id="161895"/>
    <lineage>
        <taxon>Bacteria</taxon>
        <taxon>Bacillati</taxon>
        <taxon>Actinomycetota</taxon>
        <taxon>Actinomycetes</taxon>
        <taxon>Mycobacteriales</taxon>
        <taxon>Corynebacteriaceae</taxon>
        <taxon>Corynebacterium</taxon>
    </lineage>
</organism>
<evidence type="ECO:0000256" key="4">
    <source>
        <dbReference type="ARBA" id="ARBA00022839"/>
    </source>
</evidence>
<comment type="similarity">
    <text evidence="5 6">Belongs to the XseA family.</text>
</comment>
<evidence type="ECO:0000256" key="1">
    <source>
        <dbReference type="ARBA" id="ARBA00022490"/>
    </source>
</evidence>
<evidence type="ECO:0000259" key="8">
    <source>
        <dbReference type="Pfam" id="PF13742"/>
    </source>
</evidence>
<dbReference type="EMBL" id="CP009249">
    <property type="protein sequence ID" value="APT92841.1"/>
    <property type="molecule type" value="Genomic_DNA"/>
</dbReference>
<comment type="function">
    <text evidence="5">Bidirectionally degrades single-stranded DNA into large acid-insoluble oligonucleotides, which are then degraded further into small acid-soluble oligonucleotides.</text>
</comment>
<dbReference type="Proteomes" id="UP000185491">
    <property type="component" value="Chromosome"/>
</dbReference>
<feature type="domain" description="OB-fold nucleic acid binding" evidence="8">
    <location>
        <begin position="12"/>
        <end position="107"/>
    </location>
</feature>
<protein>
    <recommendedName>
        <fullName evidence="5">Exodeoxyribonuclease 7 large subunit</fullName>
        <ecNumber evidence="5">3.1.11.6</ecNumber>
    </recommendedName>
    <alternativeName>
        <fullName evidence="5">Exodeoxyribonuclease VII large subunit</fullName>
        <shortName evidence="5">Exonuclease VII large subunit</shortName>
    </alternativeName>
</protein>
<evidence type="ECO:0000259" key="7">
    <source>
        <dbReference type="Pfam" id="PF02601"/>
    </source>
</evidence>
<keyword evidence="4 5" id="KW-0269">Exonuclease</keyword>
<keyword evidence="2 5" id="KW-0540">Nuclease</keyword>
<proteinExistence type="inferred from homology"/>
<evidence type="ECO:0000313" key="9">
    <source>
        <dbReference type="EMBL" id="APT92841.1"/>
    </source>
</evidence>
<accession>A0A1L7D498</accession>
<dbReference type="AlphaFoldDB" id="A0A1L7D498"/>
<dbReference type="GO" id="GO:0006308">
    <property type="term" value="P:DNA catabolic process"/>
    <property type="evidence" value="ECO:0007669"/>
    <property type="project" value="UniProtKB-UniRule"/>
</dbReference>
<dbReference type="GO" id="GO:0003676">
    <property type="term" value="F:nucleic acid binding"/>
    <property type="evidence" value="ECO:0007669"/>
    <property type="project" value="InterPro"/>
</dbReference>
<evidence type="ECO:0000256" key="6">
    <source>
        <dbReference type="RuleBase" id="RU004355"/>
    </source>
</evidence>
<dbReference type="GO" id="GO:0005737">
    <property type="term" value="C:cytoplasm"/>
    <property type="evidence" value="ECO:0007669"/>
    <property type="project" value="UniProtKB-SubCell"/>
</dbReference>
<dbReference type="EC" id="3.1.11.6" evidence="5"/>
<reference evidence="9 10" key="1">
    <citation type="submission" date="2014-08" db="EMBL/GenBank/DDBJ databases">
        <title>Complete genome sequence of Corynebacterium phocae M408/89/1(T)(=DSM 44612(T)), isolated from the common seal (Phoca vitulina).</title>
        <authorList>
            <person name="Ruckert C."/>
            <person name="Albersmeier A."/>
            <person name="Winkler A."/>
            <person name="Kalinowski J."/>
        </authorList>
    </citation>
    <scope>NUCLEOTIDE SEQUENCE [LARGE SCALE GENOMIC DNA]</scope>
    <source>
        <strain evidence="9 10">M408/89/1</strain>
    </source>
</reference>
<evidence type="ECO:0000256" key="2">
    <source>
        <dbReference type="ARBA" id="ARBA00022722"/>
    </source>
</evidence>
<dbReference type="HAMAP" id="MF_00378">
    <property type="entry name" value="Exonuc_7_L"/>
    <property type="match status" value="1"/>
</dbReference>
<comment type="subcellular location">
    <subcellularLocation>
        <location evidence="5 6">Cytoplasm</location>
    </subcellularLocation>
</comment>
<dbReference type="GO" id="GO:0009318">
    <property type="term" value="C:exodeoxyribonuclease VII complex"/>
    <property type="evidence" value="ECO:0007669"/>
    <property type="project" value="UniProtKB-UniRule"/>
</dbReference>
<dbReference type="PANTHER" id="PTHR30008:SF0">
    <property type="entry name" value="EXODEOXYRIBONUCLEASE 7 LARGE SUBUNIT"/>
    <property type="match status" value="1"/>
</dbReference>
<dbReference type="KEGG" id="cpho:CPHO_08030"/>
<dbReference type="InterPro" id="IPR003753">
    <property type="entry name" value="Exonuc_VII_L"/>
</dbReference>
<dbReference type="NCBIfam" id="TIGR00237">
    <property type="entry name" value="xseA"/>
    <property type="match status" value="1"/>
</dbReference>
<sequence length="413" mass="45392">MAQVSSTPEAPWSVAKVNGAVKGWIDRLGYLWVEGQLAQVNYKPTWAFAFVTLRDTQQEKSIALRIPSRQFGALNPRPKEGDRVIVHGKPNFYEGRGEFSLMVDDIRQVGIGELLARIELLRKQLAQEGLFAPERKKRLPFLPHRIGLITSRNSAAERDVISVARDRWPAVQFRVENAAVQGTNAVTSVLQALSALEQDPEVDVIIIARGGGSVEDLLPFSDEALQRAVAKCTTPVVSAIGHEPDTPILDNVADLRAATPTDAAKRVVPSAADERAGINQARDRLGAALRNWVERERRQLESLRSRPVMADPFKPINDRREELDRAVKLIRRDIGYLLQRETAQVASLRSQISTLGPSATLARGYAVVQVMATSGKDHEVVTTYKQTPLGSKLRIRVADGSISAATVGIEPAD</sequence>
<dbReference type="STRING" id="161895.CPHO_08030"/>
<evidence type="ECO:0000313" key="10">
    <source>
        <dbReference type="Proteomes" id="UP000185491"/>
    </source>
</evidence>
<keyword evidence="1 5" id="KW-0963">Cytoplasm</keyword>
<comment type="subunit">
    <text evidence="5">Heterooligomer composed of large and small subunits.</text>
</comment>
<dbReference type="RefSeq" id="WP_075734767.1">
    <property type="nucleotide sequence ID" value="NZ_CP009249.1"/>
</dbReference>
<evidence type="ECO:0000256" key="5">
    <source>
        <dbReference type="HAMAP-Rule" id="MF_00378"/>
    </source>
</evidence>
<comment type="catalytic activity">
    <reaction evidence="5 6">
        <text>Exonucleolytic cleavage in either 5'- to 3'- or 3'- to 5'-direction to yield nucleoside 5'-phosphates.</text>
        <dbReference type="EC" id="3.1.11.6"/>
    </reaction>
</comment>
<name>A0A1L7D498_9CORY</name>
<dbReference type="OrthoDB" id="9802795at2"/>
<evidence type="ECO:0000256" key="3">
    <source>
        <dbReference type="ARBA" id="ARBA00022801"/>
    </source>
</evidence>
<dbReference type="InterPro" id="IPR020579">
    <property type="entry name" value="Exonuc_VII_lsu_C"/>
</dbReference>
<gene>
    <name evidence="5" type="primary">xseA</name>
    <name evidence="9" type="ORF">CPHO_08030</name>
</gene>
<dbReference type="CDD" id="cd04489">
    <property type="entry name" value="ExoVII_LU_OBF"/>
    <property type="match status" value="1"/>
</dbReference>
<dbReference type="Pfam" id="PF13742">
    <property type="entry name" value="tRNA_anti_2"/>
    <property type="match status" value="1"/>
</dbReference>